<proteinExistence type="predicted"/>
<dbReference type="EMBL" id="BSEC01000005">
    <property type="protein sequence ID" value="GLI95771.1"/>
    <property type="molecule type" value="Genomic_DNA"/>
</dbReference>
<keyword evidence="3" id="KW-1185">Reference proteome</keyword>
<protein>
    <submittedName>
        <fullName evidence="2">Uncharacterized protein</fullName>
    </submittedName>
</protein>
<reference evidence="2" key="1">
    <citation type="journal article" date="2023" name="Int. J. Syst. Evol. Microbiol.">
        <title>Methylocystis iwaonis sp. nov., a type II methane-oxidizing bacterium from surface soil of a rice paddy field in Japan, and emended description of the genus Methylocystis (ex Whittenbury et al. 1970) Bowman et al. 1993.</title>
        <authorList>
            <person name="Kaise H."/>
            <person name="Sawadogo J.B."/>
            <person name="Alam M.S."/>
            <person name="Ueno C."/>
            <person name="Dianou D."/>
            <person name="Shinjo R."/>
            <person name="Asakawa S."/>
        </authorList>
    </citation>
    <scope>NUCLEOTIDE SEQUENCE</scope>
    <source>
        <strain evidence="2">LMG27198</strain>
    </source>
</reference>
<comment type="caution">
    <text evidence="2">The sequence shown here is derived from an EMBL/GenBank/DDBJ whole genome shotgun (WGS) entry which is preliminary data.</text>
</comment>
<evidence type="ECO:0000313" key="3">
    <source>
        <dbReference type="Proteomes" id="UP001144323"/>
    </source>
</evidence>
<accession>A0A9W6GZ52</accession>
<organism evidence="2 3">
    <name type="scientific">Methylocystis echinoides</name>
    <dbReference type="NCBI Taxonomy" id="29468"/>
    <lineage>
        <taxon>Bacteria</taxon>
        <taxon>Pseudomonadati</taxon>
        <taxon>Pseudomonadota</taxon>
        <taxon>Alphaproteobacteria</taxon>
        <taxon>Hyphomicrobiales</taxon>
        <taxon>Methylocystaceae</taxon>
        <taxon>Methylocystis</taxon>
    </lineage>
</organism>
<feature type="region of interest" description="Disordered" evidence="1">
    <location>
        <begin position="84"/>
        <end position="182"/>
    </location>
</feature>
<dbReference type="AlphaFoldDB" id="A0A9W6GZ52"/>
<feature type="compositionally biased region" description="Polar residues" evidence="1">
    <location>
        <begin position="154"/>
        <end position="168"/>
    </location>
</feature>
<feature type="compositionally biased region" description="Low complexity" evidence="1">
    <location>
        <begin position="88"/>
        <end position="110"/>
    </location>
</feature>
<gene>
    <name evidence="2" type="ORF">LMG27198_47630</name>
</gene>
<evidence type="ECO:0000256" key="1">
    <source>
        <dbReference type="SAM" id="MobiDB-lite"/>
    </source>
</evidence>
<evidence type="ECO:0000313" key="2">
    <source>
        <dbReference type="EMBL" id="GLI95771.1"/>
    </source>
</evidence>
<dbReference type="Proteomes" id="UP001144323">
    <property type="component" value="Unassembled WGS sequence"/>
</dbReference>
<feature type="compositionally biased region" description="Basic and acidic residues" evidence="1">
    <location>
        <begin position="112"/>
        <end position="123"/>
    </location>
</feature>
<name>A0A9W6GZ52_9HYPH</name>
<sequence>MKPSAEDDAAEKWRAFQERAKAAPVRAGSRGSAKSYVEANADSIAELKSKGYRYVDVAEMLNGVGIAITAQTLEYYYGAVRRKRAARTAKPGPKPSAKPGAKAGKALPKAVSEPERPMPDEARANPSIDAGVARSKVEPAPSGEAALGERTRLPISSQVARPAEQTSGKLADAMRYMGEDEA</sequence>